<dbReference type="EnsemblMetazoa" id="AMIN014859-RA">
    <property type="protein sequence ID" value="AMIN014859-PA"/>
    <property type="gene ID" value="AMIN014859"/>
</dbReference>
<dbReference type="Proteomes" id="UP000075920">
    <property type="component" value="Unassembled WGS sequence"/>
</dbReference>
<proteinExistence type="predicted"/>
<reference evidence="2" key="1">
    <citation type="submission" date="2013-03" db="EMBL/GenBank/DDBJ databases">
        <title>The Genome Sequence of Anopheles minimus MINIMUS1.</title>
        <authorList>
            <consortium name="The Broad Institute Genomics Platform"/>
            <person name="Neafsey D.E."/>
            <person name="Walton C."/>
            <person name="Walker B."/>
            <person name="Young S.K."/>
            <person name="Zeng Q."/>
            <person name="Gargeya S."/>
            <person name="Fitzgerald M."/>
            <person name="Haas B."/>
            <person name="Abouelleil A."/>
            <person name="Allen A.W."/>
            <person name="Alvarado L."/>
            <person name="Arachchi H.M."/>
            <person name="Berlin A.M."/>
            <person name="Chapman S.B."/>
            <person name="Gainer-Dewar J."/>
            <person name="Goldberg J."/>
            <person name="Griggs A."/>
            <person name="Gujja S."/>
            <person name="Hansen M."/>
            <person name="Howarth C."/>
            <person name="Imamovic A."/>
            <person name="Ireland A."/>
            <person name="Larimer J."/>
            <person name="McCowan C."/>
            <person name="Murphy C."/>
            <person name="Pearson M."/>
            <person name="Poon T.W."/>
            <person name="Priest M."/>
            <person name="Roberts A."/>
            <person name="Saif S."/>
            <person name="Shea T."/>
            <person name="Sisk P."/>
            <person name="Sykes S."/>
            <person name="Wortman J."/>
            <person name="Nusbaum C."/>
            <person name="Birren B."/>
        </authorList>
    </citation>
    <scope>NUCLEOTIDE SEQUENCE [LARGE SCALE GENOMIC DNA]</scope>
    <source>
        <strain evidence="2">MINIMUS1</strain>
    </source>
</reference>
<organism evidence="1 2">
    <name type="scientific">Anopheles minimus</name>
    <dbReference type="NCBI Taxonomy" id="112268"/>
    <lineage>
        <taxon>Eukaryota</taxon>
        <taxon>Metazoa</taxon>
        <taxon>Ecdysozoa</taxon>
        <taxon>Arthropoda</taxon>
        <taxon>Hexapoda</taxon>
        <taxon>Insecta</taxon>
        <taxon>Pterygota</taxon>
        <taxon>Neoptera</taxon>
        <taxon>Endopterygota</taxon>
        <taxon>Diptera</taxon>
        <taxon>Nematocera</taxon>
        <taxon>Culicoidea</taxon>
        <taxon>Culicidae</taxon>
        <taxon>Anophelinae</taxon>
        <taxon>Anopheles</taxon>
    </lineage>
</organism>
<name>A0A182WQD4_9DIPT</name>
<dbReference type="VEuPathDB" id="VectorBase:AMIN014859"/>
<reference evidence="1" key="2">
    <citation type="submission" date="2020-05" db="UniProtKB">
        <authorList>
            <consortium name="EnsemblMetazoa"/>
        </authorList>
    </citation>
    <scope>IDENTIFICATION</scope>
    <source>
        <strain evidence="1">MINIMUS1</strain>
    </source>
</reference>
<sequence length="47" mass="5371">MRFWSLCTSKGSCSIPCPCANRKLKSRVVRCEVLWKLIPCAGQILWT</sequence>
<protein>
    <submittedName>
        <fullName evidence="1">Uncharacterized protein</fullName>
    </submittedName>
</protein>
<evidence type="ECO:0000313" key="1">
    <source>
        <dbReference type="EnsemblMetazoa" id="AMIN014859-PA"/>
    </source>
</evidence>
<keyword evidence="2" id="KW-1185">Reference proteome</keyword>
<accession>A0A182WQD4</accession>
<evidence type="ECO:0000313" key="2">
    <source>
        <dbReference type="Proteomes" id="UP000075920"/>
    </source>
</evidence>
<dbReference type="AlphaFoldDB" id="A0A182WQD4"/>